<comment type="caution">
    <text evidence="1">The sequence shown here is derived from an EMBL/GenBank/DDBJ whole genome shotgun (WGS) entry which is preliminary data.</text>
</comment>
<dbReference type="AlphaFoldDB" id="X1UBC2"/>
<feature type="non-terminal residue" evidence="1">
    <location>
        <position position="1"/>
    </location>
</feature>
<proteinExistence type="predicted"/>
<evidence type="ECO:0000313" key="1">
    <source>
        <dbReference type="EMBL" id="GAI89634.1"/>
    </source>
</evidence>
<gene>
    <name evidence="1" type="ORF">S12H4_38092</name>
</gene>
<reference evidence="1" key="1">
    <citation type="journal article" date="2014" name="Front. Microbiol.">
        <title>High frequency of phylogenetically diverse reductive dehalogenase-homologous genes in deep subseafloor sedimentary metagenomes.</title>
        <authorList>
            <person name="Kawai M."/>
            <person name="Futagami T."/>
            <person name="Toyoda A."/>
            <person name="Takaki Y."/>
            <person name="Nishi S."/>
            <person name="Hori S."/>
            <person name="Arai W."/>
            <person name="Tsubouchi T."/>
            <person name="Morono Y."/>
            <person name="Uchiyama I."/>
            <person name="Ito T."/>
            <person name="Fujiyama A."/>
            <person name="Inagaki F."/>
            <person name="Takami H."/>
        </authorList>
    </citation>
    <scope>NUCLEOTIDE SEQUENCE</scope>
    <source>
        <strain evidence="1">Expedition CK06-06</strain>
    </source>
</reference>
<name>X1UBC2_9ZZZZ</name>
<protein>
    <submittedName>
        <fullName evidence="1">Uncharacterized protein</fullName>
    </submittedName>
</protein>
<accession>X1UBC2</accession>
<dbReference type="EMBL" id="BARW01022892">
    <property type="protein sequence ID" value="GAI89634.1"/>
    <property type="molecule type" value="Genomic_DNA"/>
</dbReference>
<organism evidence="1">
    <name type="scientific">marine sediment metagenome</name>
    <dbReference type="NCBI Taxonomy" id="412755"/>
    <lineage>
        <taxon>unclassified sequences</taxon>
        <taxon>metagenomes</taxon>
        <taxon>ecological metagenomes</taxon>
    </lineage>
</organism>
<sequence>IDPFTIGSTQLLTNQLGYVKYGENKNYSSSSFIDL</sequence>